<evidence type="ECO:0000256" key="5">
    <source>
        <dbReference type="ARBA" id="ARBA00023136"/>
    </source>
</evidence>
<dbReference type="GO" id="GO:0005886">
    <property type="term" value="C:plasma membrane"/>
    <property type="evidence" value="ECO:0007669"/>
    <property type="project" value="UniProtKB-SubCell"/>
</dbReference>
<sequence>MSGWQIRPGTRCTPLDSHAIATHPEHAHAGHDHPPFLRHHFESVEQQREATSFGMWLFLLTEFMFFGGMFVAYLVYRTWYYPAFVAGSHQLSVLLGSINTVILICSSLTMSLAVYAAQKGRKAALVRWLSITLLLGLVFLGIKASEYREKWEQHHVPGLNFSVSDFVHVNPAYPGQPALPLDMAEKTQVYFSLYFAMTGMHALHMIIGICVLAGLIFRARAGAYTSGHTNTVENFGLYWHFIDIVWNFLFPLLYLISRHQ</sequence>
<evidence type="ECO:0000313" key="9">
    <source>
        <dbReference type="EMBL" id="RXS97975.1"/>
    </source>
</evidence>
<dbReference type="InterPro" id="IPR013833">
    <property type="entry name" value="Cyt_c_oxidase_su3_a-hlx"/>
</dbReference>
<protein>
    <submittedName>
        <fullName evidence="9">Cytochrome c oxidase subunit 3 family protein</fullName>
    </submittedName>
</protein>
<feature type="transmembrane region" description="Helical" evidence="7">
    <location>
        <begin position="193"/>
        <end position="217"/>
    </location>
</feature>
<gene>
    <name evidence="9" type="ORF">ESZ00_09040</name>
</gene>
<feature type="transmembrane region" description="Helical" evidence="7">
    <location>
        <begin position="53"/>
        <end position="76"/>
    </location>
</feature>
<comment type="caution">
    <text evidence="9">The sequence shown here is derived from an EMBL/GenBank/DDBJ whole genome shotgun (WGS) entry which is preliminary data.</text>
</comment>
<dbReference type="OrthoDB" id="9810850at2"/>
<feature type="transmembrane region" description="Helical" evidence="7">
    <location>
        <begin position="124"/>
        <end position="142"/>
    </location>
</feature>
<dbReference type="EMBL" id="SDMK01000001">
    <property type="protein sequence ID" value="RXS97975.1"/>
    <property type="molecule type" value="Genomic_DNA"/>
</dbReference>
<dbReference type="Proteomes" id="UP000290253">
    <property type="component" value="Unassembled WGS sequence"/>
</dbReference>
<evidence type="ECO:0000313" key="10">
    <source>
        <dbReference type="Proteomes" id="UP000290253"/>
    </source>
</evidence>
<keyword evidence="4 7" id="KW-1133">Transmembrane helix</keyword>
<evidence type="ECO:0000256" key="1">
    <source>
        <dbReference type="ARBA" id="ARBA00004141"/>
    </source>
</evidence>
<feature type="domain" description="Heme-copper oxidase subunit III family profile" evidence="8">
    <location>
        <begin position="53"/>
        <end position="258"/>
    </location>
</feature>
<dbReference type="CDD" id="cd02862">
    <property type="entry name" value="NorE_like"/>
    <property type="match status" value="1"/>
</dbReference>
<dbReference type="GO" id="GO:0004129">
    <property type="term" value="F:cytochrome-c oxidase activity"/>
    <property type="evidence" value="ECO:0007669"/>
    <property type="project" value="InterPro"/>
</dbReference>
<dbReference type="InterPro" id="IPR024791">
    <property type="entry name" value="Cyt_c/ubiquinol_Oxase_su3"/>
</dbReference>
<dbReference type="InterPro" id="IPR035973">
    <property type="entry name" value="Cyt_c_oxidase_su3-like_sf"/>
</dbReference>
<dbReference type="InterPro" id="IPR000298">
    <property type="entry name" value="Cyt_c_oxidase-like_su3"/>
</dbReference>
<keyword evidence="10" id="KW-1185">Reference proteome</keyword>
<dbReference type="PANTHER" id="PTHR11403:SF6">
    <property type="entry name" value="NITRIC OXIDE REDUCTASE SUBUNIT E"/>
    <property type="match status" value="1"/>
</dbReference>
<feature type="transmembrane region" description="Helical" evidence="7">
    <location>
        <begin position="237"/>
        <end position="256"/>
    </location>
</feature>
<comment type="similarity">
    <text evidence="2 6">Belongs to the cytochrome c oxidase subunit 3 family.</text>
</comment>
<proteinExistence type="inferred from homology"/>
<comment type="subcellular location">
    <subcellularLocation>
        <location evidence="6">Cell membrane</location>
        <topology evidence="6">Multi-pass membrane protein</topology>
    </subcellularLocation>
    <subcellularLocation>
        <location evidence="1">Membrane</location>
        <topology evidence="1">Multi-pass membrane protein</topology>
    </subcellularLocation>
</comment>
<dbReference type="AlphaFoldDB" id="A0A4Q1SKH9"/>
<dbReference type="PROSITE" id="PS50253">
    <property type="entry name" value="COX3"/>
    <property type="match status" value="1"/>
</dbReference>
<reference evidence="9 10" key="1">
    <citation type="journal article" date="2016" name="Int. J. Syst. Evol. Microbiol.">
        <title>Acidipila dinghuensis sp. nov., an acidobacterium isolated from forest soil.</title>
        <authorList>
            <person name="Jiang Y.W."/>
            <person name="Wang J."/>
            <person name="Chen M.H."/>
            <person name="Lv Y.Y."/>
            <person name="Qiu L.H."/>
        </authorList>
    </citation>
    <scope>NUCLEOTIDE SEQUENCE [LARGE SCALE GENOMIC DNA]</scope>
    <source>
        <strain evidence="9 10">DHOF10</strain>
    </source>
</reference>
<dbReference type="Pfam" id="PF00510">
    <property type="entry name" value="COX3"/>
    <property type="match status" value="2"/>
</dbReference>
<name>A0A4Q1SKH9_9BACT</name>
<evidence type="ECO:0000256" key="2">
    <source>
        <dbReference type="ARBA" id="ARBA00010581"/>
    </source>
</evidence>
<evidence type="ECO:0000256" key="4">
    <source>
        <dbReference type="ARBA" id="ARBA00022989"/>
    </source>
</evidence>
<evidence type="ECO:0000256" key="3">
    <source>
        <dbReference type="ARBA" id="ARBA00022692"/>
    </source>
</evidence>
<accession>A0A4Q1SKH9</accession>
<dbReference type="SUPFAM" id="SSF81452">
    <property type="entry name" value="Cytochrome c oxidase subunit III-like"/>
    <property type="match status" value="1"/>
</dbReference>
<dbReference type="PANTHER" id="PTHR11403">
    <property type="entry name" value="CYTOCHROME C OXIDASE SUBUNIT III"/>
    <property type="match status" value="1"/>
</dbReference>
<keyword evidence="5 7" id="KW-0472">Membrane</keyword>
<evidence type="ECO:0000256" key="7">
    <source>
        <dbReference type="SAM" id="Phobius"/>
    </source>
</evidence>
<keyword evidence="3 6" id="KW-0812">Transmembrane</keyword>
<evidence type="ECO:0000256" key="6">
    <source>
        <dbReference type="RuleBase" id="RU003376"/>
    </source>
</evidence>
<dbReference type="GO" id="GO:0019646">
    <property type="term" value="P:aerobic electron transport chain"/>
    <property type="evidence" value="ECO:0007669"/>
    <property type="project" value="InterPro"/>
</dbReference>
<evidence type="ECO:0000259" key="8">
    <source>
        <dbReference type="PROSITE" id="PS50253"/>
    </source>
</evidence>
<organism evidence="9 10">
    <name type="scientific">Silvibacterium dinghuense</name>
    <dbReference type="NCBI Taxonomy" id="1560006"/>
    <lineage>
        <taxon>Bacteria</taxon>
        <taxon>Pseudomonadati</taxon>
        <taxon>Acidobacteriota</taxon>
        <taxon>Terriglobia</taxon>
        <taxon>Terriglobales</taxon>
        <taxon>Acidobacteriaceae</taxon>
        <taxon>Silvibacterium</taxon>
    </lineage>
</organism>
<feature type="transmembrane region" description="Helical" evidence="7">
    <location>
        <begin position="97"/>
        <end position="118"/>
    </location>
</feature>
<dbReference type="Gene3D" id="1.20.120.80">
    <property type="entry name" value="Cytochrome c oxidase, subunit III, four-helix bundle"/>
    <property type="match status" value="1"/>
</dbReference>